<protein>
    <submittedName>
        <fullName evidence="1">DUF2093 domain-containing protein</fullName>
    </submittedName>
</protein>
<gene>
    <name evidence="1" type="ORF">ENJ46_05135</name>
</gene>
<dbReference type="InterPro" id="IPR018661">
    <property type="entry name" value="DUF2093"/>
</dbReference>
<dbReference type="Proteomes" id="UP000886042">
    <property type="component" value="Unassembled WGS sequence"/>
</dbReference>
<dbReference type="Pfam" id="PF09866">
    <property type="entry name" value="DUF2093"/>
    <property type="match status" value="1"/>
</dbReference>
<sequence length="69" mass="7784">MLNFMQNQGEAKLSYGSSDYLVLEMGSYVLCAVTGAKIPLDQLKYWNDDLQEAYVDAAASLKRWQESQS</sequence>
<dbReference type="EMBL" id="DRMN01000337">
    <property type="protein sequence ID" value="HFB55289.1"/>
    <property type="molecule type" value="Genomic_DNA"/>
</dbReference>
<name>A0A7C3FYI4_9PROT</name>
<dbReference type="AlphaFoldDB" id="A0A7C3FYI4"/>
<proteinExistence type="predicted"/>
<reference evidence="1" key="1">
    <citation type="journal article" date="2020" name="mSystems">
        <title>Genome- and Community-Level Interaction Insights into Carbon Utilization and Element Cycling Functions of Hydrothermarchaeota in Hydrothermal Sediment.</title>
        <authorList>
            <person name="Zhou Z."/>
            <person name="Liu Y."/>
            <person name="Xu W."/>
            <person name="Pan J."/>
            <person name="Luo Z.H."/>
            <person name="Li M."/>
        </authorList>
    </citation>
    <scope>NUCLEOTIDE SEQUENCE [LARGE SCALE GENOMIC DNA]</scope>
    <source>
        <strain evidence="1">HyVt-489</strain>
    </source>
</reference>
<evidence type="ECO:0000313" key="1">
    <source>
        <dbReference type="EMBL" id="HFB55289.1"/>
    </source>
</evidence>
<accession>A0A7C3FYI4</accession>
<organism evidence="1">
    <name type="scientific">Hellea balneolensis</name>
    <dbReference type="NCBI Taxonomy" id="287478"/>
    <lineage>
        <taxon>Bacteria</taxon>
        <taxon>Pseudomonadati</taxon>
        <taxon>Pseudomonadota</taxon>
        <taxon>Alphaproteobacteria</taxon>
        <taxon>Maricaulales</taxon>
        <taxon>Robiginitomaculaceae</taxon>
        <taxon>Hellea</taxon>
    </lineage>
</organism>
<comment type="caution">
    <text evidence="1">The sequence shown here is derived from an EMBL/GenBank/DDBJ whole genome shotgun (WGS) entry which is preliminary data.</text>
</comment>